<dbReference type="AlphaFoldDB" id="A0A7X2J0M7"/>
<evidence type="ECO:0000313" key="1">
    <source>
        <dbReference type="EMBL" id="MRX73260.1"/>
    </source>
</evidence>
<keyword evidence="2" id="KW-1185">Reference proteome</keyword>
<comment type="caution">
    <text evidence="1">The sequence shown here is derived from an EMBL/GenBank/DDBJ whole genome shotgun (WGS) entry which is preliminary data.</text>
</comment>
<dbReference type="Pfam" id="PF10127">
    <property type="entry name" value="RlaP"/>
    <property type="match status" value="1"/>
</dbReference>
<dbReference type="PANTHER" id="PTHR34817">
    <property type="entry name" value="NUCLEOTIDYLTRANSFERASE"/>
    <property type="match status" value="1"/>
</dbReference>
<reference evidence="1 2" key="1">
    <citation type="submission" date="2019-11" db="EMBL/GenBank/DDBJ databases">
        <title>Bacillus lacus genome.</title>
        <authorList>
            <person name="Allen C.J."/>
            <person name="Newman J.D."/>
        </authorList>
    </citation>
    <scope>NUCLEOTIDE SEQUENCE [LARGE SCALE GENOMIC DNA]</scope>
    <source>
        <strain evidence="1 2">KCTC 33946</strain>
    </source>
</reference>
<dbReference type="RefSeq" id="WP_154308726.1">
    <property type="nucleotide sequence ID" value="NZ_WKKI01000030.1"/>
</dbReference>
<dbReference type="Proteomes" id="UP000448867">
    <property type="component" value="Unassembled WGS sequence"/>
</dbReference>
<dbReference type="GO" id="GO:0016740">
    <property type="term" value="F:transferase activity"/>
    <property type="evidence" value="ECO:0007669"/>
    <property type="project" value="UniProtKB-KW"/>
</dbReference>
<protein>
    <submittedName>
        <fullName evidence="1">Nucleotidyltransferase domain-containing protein</fullName>
    </submittedName>
</protein>
<keyword evidence="1" id="KW-0808">Transferase</keyword>
<dbReference type="InterPro" id="IPR018775">
    <property type="entry name" value="RlaP"/>
</dbReference>
<sequence>MEQHIIEVLYKIEKEYHIKILYACESGSRAWGYFSSNSDYDVRFIYIHKKEWYLSIDQQRDVIEIPVDDAPLHEQLDIHGWEFTKALRLFRKSNPGLLEWLGSPIIYMDYLHAADKMREMEKDVFSPAACLHHYLNTAKSNYRHFLHHEEMKVKSYFNMLRPILAGNWIEKYGSFPPASFQDLAEDILLKGSLLEEINTLLKKKLSGEEENVGFRTEILNAFMEEEISRLEETAKKLQYRGEDPTFMLNQLFRETLDAAWDISKKER</sequence>
<accession>A0A7X2J0M7</accession>
<name>A0A7X2J0M7_9BACI</name>
<organism evidence="1 2">
    <name type="scientific">Metabacillus lacus</name>
    <dbReference type="NCBI Taxonomy" id="1983721"/>
    <lineage>
        <taxon>Bacteria</taxon>
        <taxon>Bacillati</taxon>
        <taxon>Bacillota</taxon>
        <taxon>Bacilli</taxon>
        <taxon>Bacillales</taxon>
        <taxon>Bacillaceae</taxon>
        <taxon>Metabacillus</taxon>
    </lineage>
</organism>
<gene>
    <name evidence="1" type="ORF">GJU40_14020</name>
</gene>
<dbReference type="PANTHER" id="PTHR34817:SF2">
    <property type="entry name" value="NUCLEOTIDYLTRANSFERASE"/>
    <property type="match status" value="1"/>
</dbReference>
<proteinExistence type="predicted"/>
<dbReference type="EMBL" id="WKKI01000030">
    <property type="protein sequence ID" value="MRX73260.1"/>
    <property type="molecule type" value="Genomic_DNA"/>
</dbReference>
<evidence type="ECO:0000313" key="2">
    <source>
        <dbReference type="Proteomes" id="UP000448867"/>
    </source>
</evidence>
<dbReference type="OrthoDB" id="9796845at2"/>